<evidence type="ECO:0000313" key="3">
    <source>
        <dbReference type="Proteomes" id="UP001322138"/>
    </source>
</evidence>
<dbReference type="Proteomes" id="UP001322138">
    <property type="component" value="Unassembled WGS sequence"/>
</dbReference>
<comment type="caution">
    <text evidence="2">The sequence shown here is derived from an EMBL/GenBank/DDBJ whole genome shotgun (WGS) entry which is preliminary data.</text>
</comment>
<dbReference type="GeneID" id="87891449"/>
<gene>
    <name evidence="2" type="ORF">QC761_0035710</name>
</gene>
<dbReference type="RefSeq" id="XP_062734725.1">
    <property type="nucleotide sequence ID" value="XM_062872315.1"/>
</dbReference>
<keyword evidence="3" id="KW-1185">Reference proteome</keyword>
<accession>A0ABR0FRJ1</accession>
<organism evidence="2 3">
    <name type="scientific">Podospora bellae-mahoneyi</name>
    <dbReference type="NCBI Taxonomy" id="2093777"/>
    <lineage>
        <taxon>Eukaryota</taxon>
        <taxon>Fungi</taxon>
        <taxon>Dikarya</taxon>
        <taxon>Ascomycota</taxon>
        <taxon>Pezizomycotina</taxon>
        <taxon>Sordariomycetes</taxon>
        <taxon>Sordariomycetidae</taxon>
        <taxon>Sordariales</taxon>
        <taxon>Podosporaceae</taxon>
        <taxon>Podospora</taxon>
    </lineage>
</organism>
<proteinExistence type="predicted"/>
<protein>
    <submittedName>
        <fullName evidence="2">Uncharacterized protein</fullName>
    </submittedName>
</protein>
<feature type="region of interest" description="Disordered" evidence="1">
    <location>
        <begin position="62"/>
        <end position="84"/>
    </location>
</feature>
<evidence type="ECO:0000313" key="2">
    <source>
        <dbReference type="EMBL" id="KAK4645749.1"/>
    </source>
</evidence>
<sequence length="84" mass="9551">MTLFNPPVMRSVMMLTGLRQGIPQRRGRAAIYTTTWQDPDQPPLLPHECLFITTQYRPTGYTHMNKYGHGQTPQTPQLPGAARN</sequence>
<reference evidence="2 3" key="1">
    <citation type="journal article" date="2023" name="bioRxiv">
        <title>High-quality genome assemblies of four members of thePodospora anserinaspecies complex.</title>
        <authorList>
            <person name="Ament-Velasquez S.L."/>
            <person name="Vogan A.A."/>
            <person name="Wallerman O."/>
            <person name="Hartmann F."/>
            <person name="Gautier V."/>
            <person name="Silar P."/>
            <person name="Giraud T."/>
            <person name="Johannesson H."/>
        </authorList>
    </citation>
    <scope>NUCLEOTIDE SEQUENCE [LARGE SCALE GENOMIC DNA]</scope>
    <source>
        <strain evidence="2 3">CBS 112042</strain>
    </source>
</reference>
<evidence type="ECO:0000256" key="1">
    <source>
        <dbReference type="SAM" id="MobiDB-lite"/>
    </source>
</evidence>
<name>A0ABR0FRJ1_9PEZI</name>
<dbReference type="EMBL" id="JAFFGZ010000004">
    <property type="protein sequence ID" value="KAK4645749.1"/>
    <property type="molecule type" value="Genomic_DNA"/>
</dbReference>